<feature type="region of interest" description="Disordered" evidence="1">
    <location>
        <begin position="334"/>
        <end position="354"/>
    </location>
</feature>
<keyword evidence="2" id="KW-0472">Membrane</keyword>
<reference evidence="3 4" key="1">
    <citation type="submission" date="2023-11" db="EMBL/GenBank/DDBJ databases">
        <title>An acidophilic fungus is an integral part of prey digestion in a carnivorous sundew plant.</title>
        <authorList>
            <person name="Tsai I.J."/>
        </authorList>
    </citation>
    <scope>NUCLEOTIDE SEQUENCE [LARGE SCALE GENOMIC DNA]</scope>
    <source>
        <strain evidence="3">169a</strain>
    </source>
</reference>
<dbReference type="Proteomes" id="UP001303373">
    <property type="component" value="Chromosome 1"/>
</dbReference>
<keyword evidence="2" id="KW-0812">Transmembrane</keyword>
<evidence type="ECO:0000256" key="2">
    <source>
        <dbReference type="SAM" id="Phobius"/>
    </source>
</evidence>
<dbReference type="Gene3D" id="3.50.4.10">
    <property type="entry name" value="Hepatocyte Growth Factor"/>
    <property type="match status" value="1"/>
</dbReference>
<feature type="region of interest" description="Disordered" evidence="1">
    <location>
        <begin position="375"/>
        <end position="396"/>
    </location>
</feature>
<accession>A0AAQ3M0B1</accession>
<dbReference type="EMBL" id="CP138580">
    <property type="protein sequence ID" value="WPG97667.1"/>
    <property type="molecule type" value="Genomic_DNA"/>
</dbReference>
<evidence type="ECO:0000313" key="3">
    <source>
        <dbReference type="EMBL" id="WPG97667.1"/>
    </source>
</evidence>
<proteinExistence type="predicted"/>
<name>A0AAQ3M0B1_9PEZI</name>
<dbReference type="AlphaFoldDB" id="A0AAQ3M0B1"/>
<protein>
    <recommendedName>
        <fullName evidence="5">Apple domain-containing protein</fullName>
    </recommendedName>
</protein>
<gene>
    <name evidence="3" type="ORF">R9X50_00044700</name>
</gene>
<evidence type="ECO:0000256" key="1">
    <source>
        <dbReference type="SAM" id="MobiDB-lite"/>
    </source>
</evidence>
<organism evidence="3 4">
    <name type="scientific">Acrodontium crateriforme</name>
    <dbReference type="NCBI Taxonomy" id="150365"/>
    <lineage>
        <taxon>Eukaryota</taxon>
        <taxon>Fungi</taxon>
        <taxon>Dikarya</taxon>
        <taxon>Ascomycota</taxon>
        <taxon>Pezizomycotina</taxon>
        <taxon>Dothideomycetes</taxon>
        <taxon>Dothideomycetidae</taxon>
        <taxon>Mycosphaerellales</taxon>
        <taxon>Teratosphaeriaceae</taxon>
        <taxon>Acrodontium</taxon>
    </lineage>
</organism>
<evidence type="ECO:0008006" key="5">
    <source>
        <dbReference type="Google" id="ProtNLM"/>
    </source>
</evidence>
<feature type="compositionally biased region" description="Polar residues" evidence="1">
    <location>
        <begin position="379"/>
        <end position="396"/>
    </location>
</feature>
<keyword evidence="2" id="KW-1133">Transmembrane helix</keyword>
<keyword evidence="4" id="KW-1185">Reference proteome</keyword>
<evidence type="ECO:0000313" key="4">
    <source>
        <dbReference type="Proteomes" id="UP001303373"/>
    </source>
</evidence>
<sequence length="480" mass="51420">MLEAKAERTSAPLDDDGQTCPSGTTYYYCANGFLGCCSVDPCNSEQTCPDSKSTTPSIDSVVTSSTDQSITTTATITSTIPGQTVTKTLTIGQMSTTSPSGSSISSSIAAPSCPTGNNTIYTDDSFIKYTILCNQDNTYPDLGTMVVVTDGYSQCFSACSTTGECVGFVFIGTSNGTCYLKAQFPNDTIVHTTGSNHIAATKFNVTAPVFPPDSVVPIDKKLFSPGTLAGIVIGCLAILALNLYCCAKRRRSNIESKKTTVITPIHVPLEMHSAAFSGGRLVLTGSTSNVVFVPYGGFHRGFSEIQIERTKPPELKDKIPVHPGLRAERGASLHPVAARRRPKSHSADDIAMVNRPGTPIRQNVEEMENVSIPAVPVYPTNTRPSSAYSDSPTLGRRTSSAALKRFRRTKSLISWNNHGAEHVDEEDSHERLNGILNVKIPPIQVSRDATDGVVGIKYVVSPLGSVERKLTWKQSAPNPM</sequence>
<feature type="transmembrane region" description="Helical" evidence="2">
    <location>
        <begin position="228"/>
        <end position="247"/>
    </location>
</feature>